<dbReference type="CDD" id="cd02883">
    <property type="entry name" value="NUDIX_Hydrolase"/>
    <property type="match status" value="1"/>
</dbReference>
<dbReference type="InterPro" id="IPR020084">
    <property type="entry name" value="NUDIX_hydrolase_CS"/>
</dbReference>
<accession>A0A162J7E4</accession>
<dbReference type="Pfam" id="PF00293">
    <property type="entry name" value="NUDIX"/>
    <property type="match status" value="1"/>
</dbReference>
<feature type="domain" description="Nudix hydrolase" evidence="3">
    <location>
        <begin position="146"/>
        <end position="284"/>
    </location>
</feature>
<dbReference type="Gene3D" id="3.90.79.10">
    <property type="entry name" value="Nucleoside Triphosphate Pyrophosphohydrolase"/>
    <property type="match status" value="1"/>
</dbReference>
<evidence type="ECO:0000313" key="4">
    <source>
        <dbReference type="EMBL" id="KYL05273.1"/>
    </source>
</evidence>
<comment type="caution">
    <text evidence="4">The sequence shown here is derived from an EMBL/GenBank/DDBJ whole genome shotgun (WGS) entry which is preliminary data.</text>
</comment>
<gene>
    <name evidence="4" type="ORF">A2J07_00630</name>
</gene>
<dbReference type="PROSITE" id="PS00893">
    <property type="entry name" value="NUDIX_BOX"/>
    <property type="match status" value="1"/>
</dbReference>
<dbReference type="PANTHER" id="PTHR43046">
    <property type="entry name" value="GDP-MANNOSE MANNOSYL HYDROLASE"/>
    <property type="match status" value="1"/>
</dbReference>
<dbReference type="RefSeq" id="WP_062680792.1">
    <property type="nucleotide sequence ID" value="NZ_LVEA01000001.1"/>
</dbReference>
<comment type="cofactor">
    <cofactor evidence="1">
        <name>Mg(2+)</name>
        <dbReference type="ChEBI" id="CHEBI:18420"/>
    </cofactor>
</comment>
<reference evidence="4 5" key="1">
    <citation type="submission" date="2016-03" db="EMBL/GenBank/DDBJ databases">
        <title>Comparative genomics of human isolates of Fusobacterium necrophorum.</title>
        <authorList>
            <person name="Jensen A."/>
            <person name="Bank S."/>
            <person name="Andersen P.S."/>
            <person name="Kristensen L.H."/>
            <person name="Prag J."/>
        </authorList>
    </citation>
    <scope>NUCLEOTIDE SEQUENCE [LARGE SCALE GENOMIC DNA]</scope>
    <source>
        <strain evidence="4 5">LS_1264</strain>
    </source>
</reference>
<proteinExistence type="predicted"/>
<dbReference type="EMBL" id="LVEA01000001">
    <property type="protein sequence ID" value="KYL05273.1"/>
    <property type="molecule type" value="Genomic_DNA"/>
</dbReference>
<keyword evidence="2" id="KW-0378">Hydrolase</keyword>
<dbReference type="PROSITE" id="PS51462">
    <property type="entry name" value="NUDIX"/>
    <property type="match status" value="1"/>
</dbReference>
<evidence type="ECO:0000256" key="2">
    <source>
        <dbReference type="ARBA" id="ARBA00022801"/>
    </source>
</evidence>
<dbReference type="PANTHER" id="PTHR43046:SF14">
    <property type="entry name" value="MUTT_NUDIX FAMILY PROTEIN"/>
    <property type="match status" value="1"/>
</dbReference>
<evidence type="ECO:0000313" key="5">
    <source>
        <dbReference type="Proteomes" id="UP000075816"/>
    </source>
</evidence>
<name>A0A162J7E4_9FUSO</name>
<protein>
    <recommendedName>
        <fullName evidence="3">Nudix hydrolase domain-containing protein</fullName>
    </recommendedName>
</protein>
<sequence length="289" mass="34246">MKIIFLALDKILFNEEVEDVIYLPINDEDGFKIPTNSFSAIKEFFTLCEKYDIQICIIKETPFNGVVANITNGINRYFQTNVKFTTYLSDVSQIKSELSRYKELIEKSAFIHYKSLPQCEETDFFYIANPFSYDVNRYIFSHLLKKEVQKVSSVIVKDQTGKILTFEHKKNNWKRLVPSGKLEEGENSLQCAIRELKEEIGLFVSTSDLRYIKKKEIFCEKYNDMPEGMRFIETLYLVQITDEQKQKIKNMEPSKHRDFKWLYPSEIINFPENFTYETWDSVRNTFKNC</sequence>
<organism evidence="4 5">
    <name type="scientific">Fusobacterium necrophorum subsp. funduliforme</name>
    <dbReference type="NCBI Taxonomy" id="143387"/>
    <lineage>
        <taxon>Bacteria</taxon>
        <taxon>Fusobacteriati</taxon>
        <taxon>Fusobacteriota</taxon>
        <taxon>Fusobacteriia</taxon>
        <taxon>Fusobacteriales</taxon>
        <taxon>Fusobacteriaceae</taxon>
        <taxon>Fusobacterium</taxon>
    </lineage>
</organism>
<dbReference type="InterPro" id="IPR015797">
    <property type="entry name" value="NUDIX_hydrolase-like_dom_sf"/>
</dbReference>
<evidence type="ECO:0000256" key="1">
    <source>
        <dbReference type="ARBA" id="ARBA00001946"/>
    </source>
</evidence>
<dbReference type="SUPFAM" id="SSF55811">
    <property type="entry name" value="Nudix"/>
    <property type="match status" value="1"/>
</dbReference>
<evidence type="ECO:0000259" key="3">
    <source>
        <dbReference type="PROSITE" id="PS51462"/>
    </source>
</evidence>
<dbReference type="InterPro" id="IPR000086">
    <property type="entry name" value="NUDIX_hydrolase_dom"/>
</dbReference>
<dbReference type="Proteomes" id="UP000075816">
    <property type="component" value="Unassembled WGS sequence"/>
</dbReference>
<dbReference type="AlphaFoldDB" id="A0A162J7E4"/>
<dbReference type="GO" id="GO:0016787">
    <property type="term" value="F:hydrolase activity"/>
    <property type="evidence" value="ECO:0007669"/>
    <property type="project" value="UniProtKB-KW"/>
</dbReference>